<dbReference type="EMBL" id="HG806157">
    <property type="protein sequence ID" value="CDW57397.1"/>
    <property type="molecule type" value="Genomic_DNA"/>
</dbReference>
<evidence type="ECO:0000313" key="5">
    <source>
        <dbReference type="Proteomes" id="UP000030665"/>
    </source>
</evidence>
<dbReference type="PANTHER" id="PTHR10858:SF23">
    <property type="entry name" value="DEOXYRIBONUCLEASE II"/>
    <property type="match status" value="1"/>
</dbReference>
<evidence type="ECO:0000256" key="2">
    <source>
        <dbReference type="ARBA" id="ARBA00022801"/>
    </source>
</evidence>
<comment type="similarity">
    <text evidence="1">Belongs to the DNase II family.</text>
</comment>
<feature type="signal peptide" evidence="3">
    <location>
        <begin position="1"/>
        <end position="21"/>
    </location>
</feature>
<name>A0A077ZAI1_TRITR</name>
<gene>
    <name evidence="4" type="ORF">TTRE_0000568901</name>
</gene>
<evidence type="ECO:0000313" key="4">
    <source>
        <dbReference type="EMBL" id="CDW57397.1"/>
    </source>
</evidence>
<dbReference type="Pfam" id="PF03265">
    <property type="entry name" value="DNase_II"/>
    <property type="match status" value="1"/>
</dbReference>
<dbReference type="OrthoDB" id="10261598at2759"/>
<proteinExistence type="inferred from homology"/>
<accession>A0A077ZAI1</accession>
<keyword evidence="3" id="KW-0732">Signal</keyword>
<keyword evidence="2" id="KW-0378">Hydrolase</keyword>
<sequence>MKIFVLLLLFIVSCYVEQTDAAALQCKKDDGTDISWVIYYQIPSTQTAQAIYAGTDPGWEATPLDLTKAAGSIGSLLTPFFTQATKEDYNIIAFSNYPPLFRRCVECGSNTRGVLGWTDDNGWFLFHTVDKWPDFSKTTFAAPPAGKANLIVCITAPVTTYGSLGTALEYQDPMIYYYISATKAQAKNTLESIPSLKALTEGSTHVYSPFTMNYKFTVGGTTQTPVYIISKLSRAYQDVYSSYMTMLLKQNLLVWSNPGSKPLLPSYCSGPYKVENVKPKSITVKDTLVSRRQDTSNWVASKAPSASAVFCVSITPRTQAATSIASGVLCMEHQKVQTLFSTIAITAGIDECK</sequence>
<dbReference type="InterPro" id="IPR004947">
    <property type="entry name" value="DNase_II"/>
</dbReference>
<keyword evidence="5" id="KW-1185">Reference proteome</keyword>
<organism evidence="4 5">
    <name type="scientific">Trichuris trichiura</name>
    <name type="common">Whipworm</name>
    <name type="synonym">Trichocephalus trichiurus</name>
    <dbReference type="NCBI Taxonomy" id="36087"/>
    <lineage>
        <taxon>Eukaryota</taxon>
        <taxon>Metazoa</taxon>
        <taxon>Ecdysozoa</taxon>
        <taxon>Nematoda</taxon>
        <taxon>Enoplea</taxon>
        <taxon>Dorylaimia</taxon>
        <taxon>Trichinellida</taxon>
        <taxon>Trichuridae</taxon>
        <taxon>Trichuris</taxon>
    </lineage>
</organism>
<reference evidence="4" key="1">
    <citation type="submission" date="2014-01" db="EMBL/GenBank/DDBJ databases">
        <authorList>
            <person name="Aslett M."/>
        </authorList>
    </citation>
    <scope>NUCLEOTIDE SEQUENCE</scope>
</reference>
<dbReference type="GO" id="GO:0006309">
    <property type="term" value="P:apoptotic DNA fragmentation"/>
    <property type="evidence" value="ECO:0007669"/>
    <property type="project" value="TreeGrafter"/>
</dbReference>
<feature type="chain" id="PRO_5001728565" evidence="3">
    <location>
        <begin position="22"/>
        <end position="353"/>
    </location>
</feature>
<dbReference type="GO" id="GO:0004531">
    <property type="term" value="F:deoxyribonuclease II activity"/>
    <property type="evidence" value="ECO:0007669"/>
    <property type="project" value="InterPro"/>
</dbReference>
<reference evidence="4" key="2">
    <citation type="submission" date="2014-03" db="EMBL/GenBank/DDBJ databases">
        <title>The whipworm genome and dual-species transcriptomics of an intimate host-pathogen interaction.</title>
        <authorList>
            <person name="Foth B.J."/>
            <person name="Tsai I.J."/>
            <person name="Reid A.J."/>
            <person name="Bancroft A.J."/>
            <person name="Nichol S."/>
            <person name="Tracey A."/>
            <person name="Holroyd N."/>
            <person name="Cotton J.A."/>
            <person name="Stanley E.J."/>
            <person name="Zarowiecki M."/>
            <person name="Liu J.Z."/>
            <person name="Huckvale T."/>
            <person name="Cooper P.J."/>
            <person name="Grencis R.K."/>
            <person name="Berriman M."/>
        </authorList>
    </citation>
    <scope>NUCLEOTIDE SEQUENCE [LARGE SCALE GENOMIC DNA]</scope>
</reference>
<evidence type="ECO:0000256" key="3">
    <source>
        <dbReference type="SAM" id="SignalP"/>
    </source>
</evidence>
<dbReference type="Proteomes" id="UP000030665">
    <property type="component" value="Unassembled WGS sequence"/>
</dbReference>
<protein>
    <submittedName>
        <fullName evidence="4">Deoxyribonuclease (DNase) II</fullName>
    </submittedName>
</protein>
<dbReference type="AlphaFoldDB" id="A0A077ZAI1"/>
<evidence type="ECO:0000256" key="1">
    <source>
        <dbReference type="ARBA" id="ARBA00007527"/>
    </source>
</evidence>
<dbReference type="PANTHER" id="PTHR10858">
    <property type="entry name" value="DEOXYRIBONUCLEASE II"/>
    <property type="match status" value="1"/>
</dbReference>
<dbReference type="STRING" id="36087.A0A077ZAI1"/>